<reference evidence="1 2" key="1">
    <citation type="submission" date="2018-08" db="EMBL/GenBank/DDBJ databases">
        <title>Wenzhouxiangella salilacus sp. nov., a novel bacterium isolated from a saline lake in Xinjiang Province, China.</title>
        <authorList>
            <person name="Han S."/>
        </authorList>
    </citation>
    <scope>NUCLEOTIDE SEQUENCE [LARGE SCALE GENOMIC DNA]</scope>
    <source>
        <strain evidence="1 2">XDB06</strain>
    </source>
</reference>
<accession>A0A3E1KB77</accession>
<dbReference type="EMBL" id="QUZK01000016">
    <property type="protein sequence ID" value="RFF31765.1"/>
    <property type="molecule type" value="Genomic_DNA"/>
</dbReference>
<evidence type="ECO:0000313" key="1">
    <source>
        <dbReference type="EMBL" id="RFF31765.1"/>
    </source>
</evidence>
<dbReference type="AlphaFoldDB" id="A0A3E1KB77"/>
<keyword evidence="2" id="KW-1185">Reference proteome</keyword>
<sequence>MSLAHAAPTATQNGYFASAKWREMGSWPLVYWTQSVGPYLTYGECYTAWTQMTNNPPSGYWLDSTVPCHLVSTHMAYQEVSLLINDDGDDETGPTTFDSLEELVDHVDRIGELRRQFRIDEFEAAVQRLK</sequence>
<proteinExistence type="predicted"/>
<name>A0A3E1KB77_9GAMM</name>
<evidence type="ECO:0000313" key="2">
    <source>
        <dbReference type="Proteomes" id="UP000260351"/>
    </source>
</evidence>
<protein>
    <submittedName>
        <fullName evidence="1">Uncharacterized protein</fullName>
    </submittedName>
</protein>
<comment type="caution">
    <text evidence="1">The sequence shown here is derived from an EMBL/GenBank/DDBJ whole genome shotgun (WGS) entry which is preliminary data.</text>
</comment>
<gene>
    <name evidence="1" type="ORF">DZC52_03710</name>
</gene>
<dbReference type="Proteomes" id="UP000260351">
    <property type="component" value="Unassembled WGS sequence"/>
</dbReference>
<organism evidence="1 2">
    <name type="scientific">Wenzhouxiangella sediminis</name>
    <dbReference type="NCBI Taxonomy" id="1792836"/>
    <lineage>
        <taxon>Bacteria</taxon>
        <taxon>Pseudomonadati</taxon>
        <taxon>Pseudomonadota</taxon>
        <taxon>Gammaproteobacteria</taxon>
        <taxon>Chromatiales</taxon>
        <taxon>Wenzhouxiangellaceae</taxon>
        <taxon>Wenzhouxiangella</taxon>
    </lineage>
</organism>